<proteinExistence type="predicted"/>
<name>A0ABT4YQL0_9VIBR</name>
<accession>A0ABT4YQL0</accession>
<protein>
    <submittedName>
        <fullName evidence="1">HAD-IIB family hydrolase</fullName>
    </submittedName>
</protein>
<dbReference type="PANTHER" id="PTHR10000:SF8">
    <property type="entry name" value="HAD SUPERFAMILY HYDROLASE-LIKE, TYPE 3"/>
    <property type="match status" value="1"/>
</dbReference>
<organism evidence="1 2">
    <name type="scientific">Vibrio algarum</name>
    <dbReference type="NCBI Taxonomy" id="3020714"/>
    <lineage>
        <taxon>Bacteria</taxon>
        <taxon>Pseudomonadati</taxon>
        <taxon>Pseudomonadota</taxon>
        <taxon>Gammaproteobacteria</taxon>
        <taxon>Vibrionales</taxon>
        <taxon>Vibrionaceae</taxon>
        <taxon>Vibrio</taxon>
    </lineage>
</organism>
<dbReference type="Gene3D" id="3.40.50.1000">
    <property type="entry name" value="HAD superfamily/HAD-like"/>
    <property type="match status" value="1"/>
</dbReference>
<dbReference type="InterPro" id="IPR036412">
    <property type="entry name" value="HAD-like_sf"/>
</dbReference>
<dbReference type="InterPro" id="IPR006379">
    <property type="entry name" value="HAD-SF_hydro_IIB"/>
</dbReference>
<dbReference type="PANTHER" id="PTHR10000">
    <property type="entry name" value="PHOSPHOSERINE PHOSPHATASE"/>
    <property type="match status" value="1"/>
</dbReference>
<dbReference type="GO" id="GO:0016787">
    <property type="term" value="F:hydrolase activity"/>
    <property type="evidence" value="ECO:0007669"/>
    <property type="project" value="UniProtKB-KW"/>
</dbReference>
<keyword evidence="2" id="KW-1185">Reference proteome</keyword>
<dbReference type="InterPro" id="IPR023214">
    <property type="entry name" value="HAD_sf"/>
</dbReference>
<keyword evidence="1" id="KW-0378">Hydrolase</keyword>
<dbReference type="SUPFAM" id="SSF56784">
    <property type="entry name" value="HAD-like"/>
    <property type="match status" value="1"/>
</dbReference>
<dbReference type="Proteomes" id="UP001210678">
    <property type="component" value="Unassembled WGS sequence"/>
</dbReference>
<dbReference type="NCBIfam" id="TIGR01484">
    <property type="entry name" value="HAD-SF-IIB"/>
    <property type="match status" value="1"/>
</dbReference>
<evidence type="ECO:0000313" key="1">
    <source>
        <dbReference type="EMBL" id="MDB1123845.1"/>
    </source>
</evidence>
<reference evidence="1 2" key="1">
    <citation type="submission" date="2023-01" db="EMBL/GenBank/DDBJ databases">
        <title>Vibrio sp. KJ40-1 sp.nov, isolated from marine algae.</title>
        <authorList>
            <person name="Butt M."/>
            <person name="Kim J.M.J."/>
            <person name="Jeon C.O.C."/>
        </authorList>
    </citation>
    <scope>NUCLEOTIDE SEQUENCE [LARGE SCALE GENOMIC DNA]</scope>
    <source>
        <strain evidence="1 2">KJ40-1</strain>
    </source>
</reference>
<gene>
    <name evidence="1" type="ORF">PGX00_09340</name>
</gene>
<dbReference type="Pfam" id="PF08282">
    <property type="entry name" value="Hydrolase_3"/>
    <property type="match status" value="1"/>
</dbReference>
<sequence length="201" mass="22568">MISLNGSFIVDSENNVLFKKALDNQLARKLTLMLQEQFGDELIISNGFDGCNFTNKKASETNEIAKEVFERNSQIYTKTIDTALDSEVLLIGCLNDNFDKAVEVRDRILFDYQDVVEVFINLNYINIVPKGISKASGLEFVIEHAQLKKENVAVIGDDLNDIPMLEKFKAYAVENAKDEVKAISIKVQPSVAALIEEMLLE</sequence>
<dbReference type="Gene3D" id="3.30.1240.10">
    <property type="match status" value="1"/>
</dbReference>
<evidence type="ECO:0000313" key="2">
    <source>
        <dbReference type="Proteomes" id="UP001210678"/>
    </source>
</evidence>
<dbReference type="EMBL" id="JAQLOI010000001">
    <property type="protein sequence ID" value="MDB1123845.1"/>
    <property type="molecule type" value="Genomic_DNA"/>
</dbReference>
<comment type="caution">
    <text evidence="1">The sequence shown here is derived from an EMBL/GenBank/DDBJ whole genome shotgun (WGS) entry which is preliminary data.</text>
</comment>
<dbReference type="RefSeq" id="WP_272135545.1">
    <property type="nucleotide sequence ID" value="NZ_JAQLOI010000001.1"/>
</dbReference>